<evidence type="ECO:0000256" key="1">
    <source>
        <dbReference type="SAM" id="MobiDB-lite"/>
    </source>
</evidence>
<accession>A0A0F9L556</accession>
<dbReference type="EMBL" id="LAZR01006914">
    <property type="protein sequence ID" value="KKM88778.1"/>
    <property type="molecule type" value="Genomic_DNA"/>
</dbReference>
<proteinExistence type="predicted"/>
<feature type="region of interest" description="Disordered" evidence="1">
    <location>
        <begin position="1"/>
        <end position="30"/>
    </location>
</feature>
<name>A0A0F9L556_9ZZZZ</name>
<protein>
    <submittedName>
        <fullName evidence="2">Uncharacterized protein</fullName>
    </submittedName>
</protein>
<evidence type="ECO:0000313" key="2">
    <source>
        <dbReference type="EMBL" id="KKM88778.1"/>
    </source>
</evidence>
<sequence length="30" mass="3596">MSQKEKDKRWKDLGIDAPKKPEDPKKDKKK</sequence>
<gene>
    <name evidence="2" type="ORF">LCGC14_1255250</name>
</gene>
<reference evidence="2" key="1">
    <citation type="journal article" date="2015" name="Nature">
        <title>Complex archaea that bridge the gap between prokaryotes and eukaryotes.</title>
        <authorList>
            <person name="Spang A."/>
            <person name="Saw J.H."/>
            <person name="Jorgensen S.L."/>
            <person name="Zaremba-Niedzwiedzka K."/>
            <person name="Martijn J."/>
            <person name="Lind A.E."/>
            <person name="van Eijk R."/>
            <person name="Schleper C."/>
            <person name="Guy L."/>
            <person name="Ettema T.J."/>
        </authorList>
    </citation>
    <scope>NUCLEOTIDE SEQUENCE</scope>
</reference>
<comment type="caution">
    <text evidence="2">The sequence shown here is derived from an EMBL/GenBank/DDBJ whole genome shotgun (WGS) entry which is preliminary data.</text>
</comment>
<dbReference type="AlphaFoldDB" id="A0A0F9L556"/>
<organism evidence="2">
    <name type="scientific">marine sediment metagenome</name>
    <dbReference type="NCBI Taxonomy" id="412755"/>
    <lineage>
        <taxon>unclassified sequences</taxon>
        <taxon>metagenomes</taxon>
        <taxon>ecological metagenomes</taxon>
    </lineage>
</organism>